<evidence type="ECO:0000313" key="5">
    <source>
        <dbReference type="EMBL" id="AMD22737.1"/>
    </source>
</evidence>
<dbReference type="GeneID" id="28726100"/>
<evidence type="ECO:0000256" key="2">
    <source>
        <dbReference type="ARBA" id="ARBA00005892"/>
    </source>
</evidence>
<proteinExistence type="inferred from homology"/>
<dbReference type="GO" id="GO:0017056">
    <property type="term" value="F:structural constituent of nuclear pore"/>
    <property type="evidence" value="ECO:0007669"/>
    <property type="project" value="TreeGrafter"/>
</dbReference>
<evidence type="ECO:0000256" key="1">
    <source>
        <dbReference type="ARBA" id="ARBA00004123"/>
    </source>
</evidence>
<evidence type="ECO:0000256" key="4">
    <source>
        <dbReference type="ARBA" id="ARBA00023242"/>
    </source>
</evidence>
<dbReference type="Proteomes" id="UP000243052">
    <property type="component" value="Chromosome viii"/>
</dbReference>
<dbReference type="GO" id="GO:0044611">
    <property type="term" value="C:nuclear pore inner ring"/>
    <property type="evidence" value="ECO:0007669"/>
    <property type="project" value="TreeGrafter"/>
</dbReference>
<dbReference type="Pfam" id="PF11894">
    <property type="entry name" value="Nup192"/>
    <property type="match status" value="1"/>
</dbReference>
<organism evidence="5 6">
    <name type="scientific">Eremothecium sinecaudum</name>
    <dbReference type="NCBI Taxonomy" id="45286"/>
    <lineage>
        <taxon>Eukaryota</taxon>
        <taxon>Fungi</taxon>
        <taxon>Dikarya</taxon>
        <taxon>Ascomycota</taxon>
        <taxon>Saccharomycotina</taxon>
        <taxon>Saccharomycetes</taxon>
        <taxon>Saccharomycetales</taxon>
        <taxon>Saccharomycetaceae</taxon>
        <taxon>Eremothecium</taxon>
    </lineage>
</organism>
<dbReference type="InterPro" id="IPR021827">
    <property type="entry name" value="Nup186/Nup192/Nup205"/>
</dbReference>
<comment type="similarity">
    <text evidence="2">Belongs to the NUP186/NUP192/NUP205 family.</text>
</comment>
<evidence type="ECO:0000313" key="6">
    <source>
        <dbReference type="Proteomes" id="UP000243052"/>
    </source>
</evidence>
<dbReference type="RefSeq" id="XP_017989733.1">
    <property type="nucleotide sequence ID" value="XM_018133995.1"/>
</dbReference>
<dbReference type="OrthoDB" id="2019644at2759"/>
<comment type="subcellular location">
    <subcellularLocation>
        <location evidence="1">Nucleus</location>
    </subcellularLocation>
</comment>
<protein>
    <submittedName>
        <fullName evidence="5">HHL033Wp</fullName>
    </submittedName>
</protein>
<reference evidence="5 6" key="1">
    <citation type="submission" date="2016-01" db="EMBL/GenBank/DDBJ databases">
        <title>Genome sequence of the yeast Holleya sinecauda.</title>
        <authorList>
            <person name="Dietrich F.S."/>
        </authorList>
    </citation>
    <scope>NUCLEOTIDE SEQUENCE [LARGE SCALE GENOMIC DNA]</scope>
    <source>
        <strain evidence="5 6">ATCC 58844</strain>
    </source>
</reference>
<sequence length="1652" mass="186524">MKWNTVPFAELYSSIQSDRFDHALYKELLPDLKELNIADKFPKNDTSRKQLETGKLTLTNGDAYEVNYDFVCSVIQVADELNLDELAIAELLLSSTDDLESIDQDLSLQNQAKVQFFLRKQYILHVVSYVINVKGSESQLYRDLIDDGVLLNNILMGFKSVHQNLDAIKQLINKSQILDNYNALFQQNVNFKRDFLLKEYDILAQILYGAIDSGSLLTKDRITEIIDHASSMDSDDGFIMYYIPALLLAFSKLSQFPESDVKALHSEYLKELSNETIYLKPLKVALIFVFLTYFIGWCKAAPTSRAMLFDFETAVDRPITIAAEQGALEQLMIFALETSVVEQDLSMELFYDITSLLERHIPRLVPKQLWDMEHRSAVVMKTENKTASQFSRISFSEQLEPQFLHIFNDFIQVFISDCAFLLTKIKNAEEDSLLSGEDLYLDEISAKADLERFFLVVYYFYASRSNLSKAFWQDNESTLYGFIEWAAKCNDNLMKSCFYLMLSSLACGEENANNVYHYINGNQTISWLFIAQTIGDYIVKISAMEKKLAESQPQSEEEKANFNNVALQEGLNEEVVILLSSYLTLLGSIAHDVSPEIKQLLSELFSDTLFEFLKVNTPLVGATMKVLSALVPRDSSKRDNMWNSLDKWIFKGAPLNSTDSSYRMAFQSVLSNFSDVSGFLHLFSNMIAIDTKNSRGYMTFGKLTYPAKLGAGYRKTGIWPYLDYVFHELFAHVQQLKDTREKTPIINQILGIIKSCLYSFDYTVILNSLSAGVNLDSFIAFGDFFAYVEESCATPVFNYLFDEKFFKILFNIASIGVDELAGDLHISEEQLTVVQSVMEIINLLLTYESTYTEELCPIIKKHHTDTHFIPKVFGLHGLVSFYDAILFDLPLIAHCALYVGLSDYKLASESLEILKKISMKMPHSDSRMNKLLTIFESVDESARIKEAFISQLESPIDSEESLSLKLGILDFINVNLSYANTRPNVAHFLLGFQVTNILSLGPNLSTFINSNTSLLNTLVDKLESSLAIINPHNVDYAPTRLASVLMEIVVKLGRNTLTSKVVLEFLSSKALFEKLITLDPCVDNTTLWCGKFITKISESRDGDISNQPALGALLSFLNYRSFVLQYFSLDIHRLSTDPQHSKVSSLVEPLISSKTHSPTIFNFLNTLGYNVFNSGVEQLTGLTVFGGLDLNVDNFNLSNTCAGSIYDFQGLDSLLELKYKSQCSTSPSTAQNENSSLKLVAEEEAKTIKHFIAKYLSQEKFSTLQLSVLHSWVQLVQIVVLDGDLIPVKRSNFILEVFEAIIPKINDYVEFDVAYSEELVSLSVFLYDLYQKDRIAIDNERTIDSRLHALFKTCIHGITSPLSTLSQRSDFYVLTNKYLTRIIKEEHMVKDVLHTLKMASERLIEIISNDAISGEGSSRITGILLLDALAQLACMNKVNFILDALVKSNMLLLIIRSIKTTDELLSQSSHSITLDNMLYELTAFKSTVYFLIRLAKSRGGAQALIQNEIFQTIESCSILQIDPDLGLEIVFDEISVKNSKFVRINLNLDNPLTLASEANGVSLFEIVVPIFQLITSILISMGSANNEVKKNVRRLLMHYKKLVQGVLKRDALLESNDKYVVSGSTLDGLQQQVNLVVLLCTLTGYMGEENLK</sequence>
<gene>
    <name evidence="5" type="ORF">AW171_hschr84790</name>
</gene>
<accession>A0A0X8HWG4</accession>
<dbReference type="GO" id="GO:0006999">
    <property type="term" value="P:nuclear pore organization"/>
    <property type="evidence" value="ECO:0007669"/>
    <property type="project" value="TreeGrafter"/>
</dbReference>
<dbReference type="EMBL" id="CP014248">
    <property type="protein sequence ID" value="AMD22737.1"/>
    <property type="molecule type" value="Genomic_DNA"/>
</dbReference>
<dbReference type="PANTHER" id="PTHR31344:SF0">
    <property type="entry name" value="NUCLEAR PORE COMPLEX PROTEIN NUP205"/>
    <property type="match status" value="1"/>
</dbReference>
<name>A0A0X8HWG4_9SACH</name>
<keyword evidence="4" id="KW-0539">Nucleus</keyword>
<dbReference type="PANTHER" id="PTHR31344">
    <property type="entry name" value="NUCLEAR PORE COMPLEX PROTEIN NUP205"/>
    <property type="match status" value="1"/>
</dbReference>
<dbReference type="STRING" id="45286.A0A0X8HWG4"/>
<keyword evidence="6" id="KW-1185">Reference proteome</keyword>
<keyword evidence="3" id="KW-0813">Transport</keyword>
<evidence type="ECO:0000256" key="3">
    <source>
        <dbReference type="ARBA" id="ARBA00022448"/>
    </source>
</evidence>